<keyword evidence="1" id="KW-0732">Signal</keyword>
<feature type="chain" id="PRO_5036410947" evidence="1">
    <location>
        <begin position="20"/>
        <end position="209"/>
    </location>
</feature>
<keyword evidence="5" id="KW-1185">Reference proteome</keyword>
<evidence type="ECO:0000313" key="4">
    <source>
        <dbReference type="Proteomes" id="UP000663854"/>
    </source>
</evidence>
<protein>
    <submittedName>
        <fullName evidence="2">Uncharacterized protein</fullName>
    </submittedName>
</protein>
<sequence>MMTRSILVWILLLIDITISQIPNPDQYRFTLTTNGIVQERYAIDMTAGKMSRMWFSNTGDEEFSGNQDIYVRDDKLTYLFNFMSQPRQCIANKVGPPNEMFYWSNLVRSWGGEKKIYDELIFDADCDGTCLTWKVEGNSTYEHEHYHYITRLYVKKAEQKPIKLVMKTFDLDTGKLISSSDTRFLNWITGPVPDYEFDYPMDISTCYPT</sequence>
<reference evidence="2" key="1">
    <citation type="submission" date="2021-02" db="EMBL/GenBank/DDBJ databases">
        <authorList>
            <person name="Nowell W R."/>
        </authorList>
    </citation>
    <scope>NUCLEOTIDE SEQUENCE</scope>
</reference>
<proteinExistence type="predicted"/>
<name>A0A814V7T7_9BILA</name>
<dbReference type="AlphaFoldDB" id="A0A814V7T7"/>
<dbReference type="EMBL" id="CAJNOL010001992">
    <property type="protein sequence ID" value="CAF1447352.1"/>
    <property type="molecule type" value="Genomic_DNA"/>
</dbReference>
<comment type="caution">
    <text evidence="2">The sequence shown here is derived from an EMBL/GenBank/DDBJ whole genome shotgun (WGS) entry which is preliminary data.</text>
</comment>
<accession>A0A814V7T7</accession>
<evidence type="ECO:0000313" key="3">
    <source>
        <dbReference type="EMBL" id="CAF1447352.1"/>
    </source>
</evidence>
<organism evidence="2 4">
    <name type="scientific">Rotaria sordida</name>
    <dbReference type="NCBI Taxonomy" id="392033"/>
    <lineage>
        <taxon>Eukaryota</taxon>
        <taxon>Metazoa</taxon>
        <taxon>Spiralia</taxon>
        <taxon>Gnathifera</taxon>
        <taxon>Rotifera</taxon>
        <taxon>Eurotatoria</taxon>
        <taxon>Bdelloidea</taxon>
        <taxon>Philodinida</taxon>
        <taxon>Philodinidae</taxon>
        <taxon>Rotaria</taxon>
    </lineage>
</organism>
<evidence type="ECO:0000313" key="5">
    <source>
        <dbReference type="Proteomes" id="UP000663870"/>
    </source>
</evidence>
<dbReference type="Proteomes" id="UP000663870">
    <property type="component" value="Unassembled WGS sequence"/>
</dbReference>
<evidence type="ECO:0000256" key="1">
    <source>
        <dbReference type="SAM" id="SignalP"/>
    </source>
</evidence>
<gene>
    <name evidence="3" type="ORF">JXQ802_LOCUS37375</name>
    <name evidence="2" type="ORF">PYM288_LOCUS23992</name>
</gene>
<dbReference type="Proteomes" id="UP000663854">
    <property type="component" value="Unassembled WGS sequence"/>
</dbReference>
<evidence type="ECO:0000313" key="2">
    <source>
        <dbReference type="EMBL" id="CAF1184484.1"/>
    </source>
</evidence>
<feature type="signal peptide" evidence="1">
    <location>
        <begin position="1"/>
        <end position="19"/>
    </location>
</feature>
<dbReference type="EMBL" id="CAJNOH010001167">
    <property type="protein sequence ID" value="CAF1184484.1"/>
    <property type="molecule type" value="Genomic_DNA"/>
</dbReference>